<keyword evidence="2 5" id="KW-0238">DNA-binding</keyword>
<dbReference type="SMART" id="SM00344">
    <property type="entry name" value="HTH_ASNC"/>
    <property type="match status" value="1"/>
</dbReference>
<evidence type="ECO:0000256" key="3">
    <source>
        <dbReference type="ARBA" id="ARBA00023163"/>
    </source>
</evidence>
<dbReference type="PRINTS" id="PR00033">
    <property type="entry name" value="HTHASNC"/>
</dbReference>
<dbReference type="Gene3D" id="3.30.70.920">
    <property type="match status" value="1"/>
</dbReference>
<dbReference type="InterPro" id="IPR036390">
    <property type="entry name" value="WH_DNA-bd_sf"/>
</dbReference>
<dbReference type="GO" id="GO:0005829">
    <property type="term" value="C:cytosol"/>
    <property type="evidence" value="ECO:0007669"/>
    <property type="project" value="TreeGrafter"/>
</dbReference>
<dbReference type="STRING" id="1075417.SAMN05421823_102657"/>
<evidence type="ECO:0000256" key="1">
    <source>
        <dbReference type="ARBA" id="ARBA00023015"/>
    </source>
</evidence>
<dbReference type="InterPro" id="IPR019888">
    <property type="entry name" value="Tscrpt_reg_AsnC-like"/>
</dbReference>
<dbReference type="GO" id="GO:0043200">
    <property type="term" value="P:response to amino acid"/>
    <property type="evidence" value="ECO:0007669"/>
    <property type="project" value="TreeGrafter"/>
</dbReference>
<dbReference type="PANTHER" id="PTHR30154">
    <property type="entry name" value="LEUCINE-RESPONSIVE REGULATORY PROTEIN"/>
    <property type="match status" value="1"/>
</dbReference>
<keyword evidence="1" id="KW-0805">Transcription regulation</keyword>
<evidence type="ECO:0000313" key="6">
    <source>
        <dbReference type="Proteomes" id="UP000198510"/>
    </source>
</evidence>
<organism evidence="5 6">
    <name type="scientific">Catalinimonas alkaloidigena</name>
    <dbReference type="NCBI Taxonomy" id="1075417"/>
    <lineage>
        <taxon>Bacteria</taxon>
        <taxon>Pseudomonadati</taxon>
        <taxon>Bacteroidota</taxon>
        <taxon>Cytophagia</taxon>
        <taxon>Cytophagales</taxon>
        <taxon>Catalimonadaceae</taxon>
        <taxon>Catalinimonas</taxon>
    </lineage>
</organism>
<protein>
    <submittedName>
        <fullName evidence="5">DNA-binding transcriptional regulator, Lrp family</fullName>
    </submittedName>
</protein>
<dbReference type="InterPro" id="IPR000485">
    <property type="entry name" value="AsnC-type_HTH_dom"/>
</dbReference>
<dbReference type="PANTHER" id="PTHR30154:SF34">
    <property type="entry name" value="TRANSCRIPTIONAL REGULATOR AZLB"/>
    <property type="match status" value="1"/>
</dbReference>
<dbReference type="CDD" id="cd00090">
    <property type="entry name" value="HTH_ARSR"/>
    <property type="match status" value="1"/>
</dbReference>
<dbReference type="GO" id="GO:0006355">
    <property type="term" value="P:regulation of DNA-templated transcription"/>
    <property type="evidence" value="ECO:0007669"/>
    <property type="project" value="UniProtKB-ARBA"/>
</dbReference>
<reference evidence="5 6" key="1">
    <citation type="submission" date="2016-10" db="EMBL/GenBank/DDBJ databases">
        <authorList>
            <person name="de Groot N.N."/>
        </authorList>
    </citation>
    <scope>NUCLEOTIDE SEQUENCE [LARGE SCALE GENOMIC DNA]</scope>
    <source>
        <strain evidence="5 6">DSM 25186</strain>
    </source>
</reference>
<evidence type="ECO:0000256" key="2">
    <source>
        <dbReference type="ARBA" id="ARBA00023125"/>
    </source>
</evidence>
<dbReference type="InterPro" id="IPR011991">
    <property type="entry name" value="ArsR-like_HTH"/>
</dbReference>
<dbReference type="InterPro" id="IPR036388">
    <property type="entry name" value="WH-like_DNA-bd_sf"/>
</dbReference>
<dbReference type="PROSITE" id="PS50956">
    <property type="entry name" value="HTH_ASNC_2"/>
    <property type="match status" value="1"/>
</dbReference>
<accession>A0A1G9BMM9</accession>
<feature type="domain" description="HTH asnC-type" evidence="4">
    <location>
        <begin position="6"/>
        <end position="67"/>
    </location>
</feature>
<name>A0A1G9BMM9_9BACT</name>
<dbReference type="EMBL" id="FNFO01000002">
    <property type="protein sequence ID" value="SDK40510.1"/>
    <property type="molecule type" value="Genomic_DNA"/>
</dbReference>
<dbReference type="PROSITE" id="PS00519">
    <property type="entry name" value="HTH_ASNC_1"/>
    <property type="match status" value="1"/>
</dbReference>
<dbReference type="GO" id="GO:0043565">
    <property type="term" value="F:sequence-specific DNA binding"/>
    <property type="evidence" value="ECO:0007669"/>
    <property type="project" value="InterPro"/>
</dbReference>
<dbReference type="SUPFAM" id="SSF54909">
    <property type="entry name" value="Dimeric alpha+beta barrel"/>
    <property type="match status" value="1"/>
</dbReference>
<gene>
    <name evidence="5" type="ORF">SAMN05421823_102657</name>
</gene>
<proteinExistence type="predicted"/>
<dbReference type="RefSeq" id="WP_089680494.1">
    <property type="nucleotide sequence ID" value="NZ_FNFO01000002.1"/>
</dbReference>
<dbReference type="Pfam" id="PF01037">
    <property type="entry name" value="AsnC_trans_reg"/>
    <property type="match status" value="1"/>
</dbReference>
<dbReference type="InterPro" id="IPR019885">
    <property type="entry name" value="Tscrpt_reg_HTH_AsnC-type_CS"/>
</dbReference>
<evidence type="ECO:0000313" key="5">
    <source>
        <dbReference type="EMBL" id="SDK40510.1"/>
    </source>
</evidence>
<dbReference type="OrthoDB" id="9800326at2"/>
<dbReference type="Pfam" id="PF13412">
    <property type="entry name" value="HTH_24"/>
    <property type="match status" value="1"/>
</dbReference>
<evidence type="ECO:0000259" key="4">
    <source>
        <dbReference type="PROSITE" id="PS50956"/>
    </source>
</evidence>
<keyword evidence="3" id="KW-0804">Transcription</keyword>
<dbReference type="SUPFAM" id="SSF46785">
    <property type="entry name" value="Winged helix' DNA-binding domain"/>
    <property type="match status" value="1"/>
</dbReference>
<dbReference type="InterPro" id="IPR011008">
    <property type="entry name" value="Dimeric_a/b-barrel"/>
</dbReference>
<dbReference type="Gene3D" id="1.10.10.10">
    <property type="entry name" value="Winged helix-like DNA-binding domain superfamily/Winged helix DNA-binding domain"/>
    <property type="match status" value="1"/>
</dbReference>
<dbReference type="Proteomes" id="UP000198510">
    <property type="component" value="Unassembled WGS sequence"/>
</dbReference>
<dbReference type="InterPro" id="IPR019887">
    <property type="entry name" value="Tscrpt_reg_AsnC/Lrp_C"/>
</dbReference>
<dbReference type="AlphaFoldDB" id="A0A1G9BMM9"/>
<keyword evidence="6" id="KW-1185">Reference proteome</keyword>
<sequence>MSSVKFDHIDRKILHILQNNAKITNAQLSKEIGLSPAPTLERVKKLENSGVIVSYHAKLDPHEVGLGVSTFVQVTLIGHKKKYIDAFINKISEIPEVVECHHITGQGDFMLKVVASDIPSYQRLMLEEISEIDEIDSMESIIILQTFKDSRGVPIPEHIVLQNGI</sequence>